<evidence type="ECO:0000313" key="9">
    <source>
        <dbReference type="Proteomes" id="UP001231518"/>
    </source>
</evidence>
<dbReference type="Pfam" id="PF06110">
    <property type="entry name" value="TXD17-like_Trx"/>
    <property type="match status" value="1"/>
</dbReference>
<proteinExistence type="inferred from homology"/>
<dbReference type="GO" id="GO:0005829">
    <property type="term" value="C:cytosol"/>
    <property type="evidence" value="ECO:0007669"/>
    <property type="project" value="TreeGrafter"/>
</dbReference>
<dbReference type="EMBL" id="JARGEI010000012">
    <property type="protein sequence ID" value="KAJ8722446.1"/>
    <property type="molecule type" value="Genomic_DNA"/>
</dbReference>
<dbReference type="SUPFAM" id="SSF52833">
    <property type="entry name" value="Thioredoxin-like"/>
    <property type="match status" value="1"/>
</dbReference>
<evidence type="ECO:0000256" key="4">
    <source>
        <dbReference type="ARBA" id="ARBA00022490"/>
    </source>
</evidence>
<evidence type="ECO:0000256" key="1">
    <source>
        <dbReference type="ARBA" id="ARBA00004496"/>
    </source>
</evidence>
<dbReference type="PANTHER" id="PTHR12452">
    <property type="entry name" value="42-9-9 PROTEIN-RELATED"/>
    <property type="match status" value="1"/>
</dbReference>
<name>A0AAD8DUA8_MYTSE</name>
<evidence type="ECO:0000256" key="6">
    <source>
        <dbReference type="ARBA" id="ARBA00023284"/>
    </source>
</evidence>
<evidence type="ECO:0000256" key="3">
    <source>
        <dbReference type="ARBA" id="ARBA00016949"/>
    </source>
</evidence>
<gene>
    <name evidence="8" type="ORF">PYW07_003626</name>
</gene>
<dbReference type="PANTHER" id="PTHR12452:SF0">
    <property type="entry name" value="THIOREDOXIN DOMAIN-CONTAINING PROTEIN 17"/>
    <property type="match status" value="1"/>
</dbReference>
<feature type="domain" description="Thioredoxin" evidence="7">
    <location>
        <begin position="9"/>
        <end position="125"/>
    </location>
</feature>
<comment type="subcellular location">
    <subcellularLocation>
        <location evidence="1">Cytoplasm</location>
    </subcellularLocation>
</comment>
<accession>A0AAD8DUA8</accession>
<comment type="caution">
    <text evidence="8">The sequence shown here is derived from an EMBL/GenBank/DDBJ whole genome shotgun (WGS) entry which is preliminary data.</text>
</comment>
<organism evidence="8 9">
    <name type="scientific">Mythimna separata</name>
    <name type="common">Oriental armyworm</name>
    <name type="synonym">Pseudaletia separata</name>
    <dbReference type="NCBI Taxonomy" id="271217"/>
    <lineage>
        <taxon>Eukaryota</taxon>
        <taxon>Metazoa</taxon>
        <taxon>Ecdysozoa</taxon>
        <taxon>Arthropoda</taxon>
        <taxon>Hexapoda</taxon>
        <taxon>Insecta</taxon>
        <taxon>Pterygota</taxon>
        <taxon>Neoptera</taxon>
        <taxon>Endopterygota</taxon>
        <taxon>Lepidoptera</taxon>
        <taxon>Glossata</taxon>
        <taxon>Ditrysia</taxon>
        <taxon>Noctuoidea</taxon>
        <taxon>Noctuidae</taxon>
        <taxon>Noctuinae</taxon>
        <taxon>Hadenini</taxon>
        <taxon>Mythimna</taxon>
    </lineage>
</organism>
<evidence type="ECO:0000313" key="8">
    <source>
        <dbReference type="EMBL" id="KAJ8722446.1"/>
    </source>
</evidence>
<keyword evidence="4" id="KW-0963">Cytoplasm</keyword>
<dbReference type="FunFam" id="3.40.30.10:FF:000124">
    <property type="entry name" value="Thioredoxin domain-containing 17"/>
    <property type="match status" value="1"/>
</dbReference>
<dbReference type="InterPro" id="IPR036249">
    <property type="entry name" value="Thioredoxin-like_sf"/>
</dbReference>
<keyword evidence="9" id="KW-1185">Reference proteome</keyword>
<protein>
    <recommendedName>
        <fullName evidence="3">Thioredoxin domain-containing protein 17</fullName>
    </recommendedName>
</protein>
<dbReference type="InterPro" id="IPR010357">
    <property type="entry name" value="TXNDC17_dom"/>
</dbReference>
<sequence length="127" mass="14526">MVVTTVELHGYEEFVKYIEAVDLKGPPVLLTFSGSKLPSGESWCPDCVEAEPVVNAYLNDLKRDVIFVYVDVGDRDTWKDNACPFRTDPRLKLMVIPTIIRWKGVQRLEGSQCSKRDLLQMLFEDDD</sequence>
<dbReference type="InterPro" id="IPR045108">
    <property type="entry name" value="TXNDC17-like"/>
</dbReference>
<dbReference type="AlphaFoldDB" id="A0AAD8DUA8"/>
<dbReference type="Proteomes" id="UP001231518">
    <property type="component" value="Chromosome 15"/>
</dbReference>
<keyword evidence="5" id="KW-1015">Disulfide bond</keyword>
<dbReference type="Gene3D" id="3.40.30.10">
    <property type="entry name" value="Glutaredoxin"/>
    <property type="match status" value="1"/>
</dbReference>
<keyword evidence="6" id="KW-0676">Redox-active center</keyword>
<evidence type="ECO:0000256" key="5">
    <source>
        <dbReference type="ARBA" id="ARBA00023157"/>
    </source>
</evidence>
<comment type="similarity">
    <text evidence="2">Belongs to the thioredoxin family.</text>
</comment>
<reference evidence="8" key="1">
    <citation type="submission" date="2023-03" db="EMBL/GenBank/DDBJ databases">
        <title>Chromosome-level genomes of two armyworms, Mythimna separata and Mythimna loreyi, provide insights into the biosynthesis and reception of sex pheromones.</title>
        <authorList>
            <person name="Zhao H."/>
        </authorList>
    </citation>
    <scope>NUCLEOTIDE SEQUENCE</scope>
    <source>
        <strain evidence="8">BeijingLab</strain>
        <tissue evidence="8">Pupa</tissue>
    </source>
</reference>
<dbReference type="CDD" id="cd02952">
    <property type="entry name" value="TRP14_like"/>
    <property type="match status" value="1"/>
</dbReference>
<evidence type="ECO:0000256" key="2">
    <source>
        <dbReference type="ARBA" id="ARBA00008987"/>
    </source>
</evidence>
<evidence type="ECO:0000259" key="7">
    <source>
        <dbReference type="Pfam" id="PF06110"/>
    </source>
</evidence>
<dbReference type="GO" id="GO:0047134">
    <property type="term" value="F:protein-disulfide reductase [NAD(P)H] activity"/>
    <property type="evidence" value="ECO:0007669"/>
    <property type="project" value="InterPro"/>
</dbReference>